<protein>
    <submittedName>
        <fullName evidence="2">Uncharacterized protein</fullName>
    </submittedName>
</protein>
<gene>
    <name evidence="2" type="ORF">LMG28688_07153</name>
</gene>
<feature type="region of interest" description="Disordered" evidence="1">
    <location>
        <begin position="64"/>
        <end position="164"/>
    </location>
</feature>
<accession>A0A6J5H3Y9</accession>
<keyword evidence="3" id="KW-1185">Reference proteome</keyword>
<evidence type="ECO:0000313" key="2">
    <source>
        <dbReference type="EMBL" id="CAB3810099.1"/>
    </source>
</evidence>
<dbReference type="AlphaFoldDB" id="A0A6J5H3Y9"/>
<evidence type="ECO:0000256" key="1">
    <source>
        <dbReference type="SAM" id="MobiDB-lite"/>
    </source>
</evidence>
<reference evidence="2 3" key="1">
    <citation type="submission" date="2020-04" db="EMBL/GenBank/DDBJ databases">
        <authorList>
            <person name="De Canck E."/>
        </authorList>
    </citation>
    <scope>NUCLEOTIDE SEQUENCE [LARGE SCALE GENOMIC DNA]</scope>
    <source>
        <strain evidence="2 3">LMG 28688</strain>
    </source>
</reference>
<proteinExistence type="predicted"/>
<feature type="compositionally biased region" description="Polar residues" evidence="1">
    <location>
        <begin position="77"/>
        <end position="89"/>
    </location>
</feature>
<dbReference type="Proteomes" id="UP000494119">
    <property type="component" value="Unassembled WGS sequence"/>
</dbReference>
<feature type="compositionally biased region" description="Low complexity" evidence="1">
    <location>
        <begin position="132"/>
        <end position="142"/>
    </location>
</feature>
<evidence type="ECO:0000313" key="3">
    <source>
        <dbReference type="Proteomes" id="UP000494119"/>
    </source>
</evidence>
<dbReference type="EMBL" id="CADIKL010000076">
    <property type="protein sequence ID" value="CAB3810099.1"/>
    <property type="molecule type" value="Genomic_DNA"/>
</dbReference>
<feature type="compositionally biased region" description="Basic residues" evidence="1">
    <location>
        <begin position="143"/>
        <end position="153"/>
    </location>
</feature>
<organism evidence="2 3">
    <name type="scientific">Paraburkholderia caffeinitolerans</name>
    <dbReference type="NCBI Taxonomy" id="1723730"/>
    <lineage>
        <taxon>Bacteria</taxon>
        <taxon>Pseudomonadati</taxon>
        <taxon>Pseudomonadota</taxon>
        <taxon>Betaproteobacteria</taxon>
        <taxon>Burkholderiales</taxon>
        <taxon>Burkholderiaceae</taxon>
        <taxon>Paraburkholderia</taxon>
    </lineage>
</organism>
<name>A0A6J5H3Y9_9BURK</name>
<sequence>MYYGLDLSDCRIVTDFDGNKQRVDAPYHVFAALLEFRVAALSAQTRQLEQTVKPGMFKTALARFLEPSPGGSPGETAVQSTAPQTRTTGRSSRSSASRERLEALFSEPPPSVALVEPDATSAPASVAEKRIASATQRSQPARSARRQVQHVHRPQQFQSPIPDDGCRRDYQWQILPARVARIPGI</sequence>